<evidence type="ECO:0000313" key="2">
    <source>
        <dbReference type="Proteomes" id="UP000002668"/>
    </source>
</evidence>
<dbReference type="OrthoDB" id="4149149at2759"/>
<accession>E5A3Y1</accession>
<dbReference type="AlphaFoldDB" id="E5A3Y1"/>
<keyword evidence="2" id="KW-1185">Reference proteome</keyword>
<dbReference type="VEuPathDB" id="FungiDB:LEMA_P097350.1"/>
<dbReference type="EMBL" id="FP929133">
    <property type="protein sequence ID" value="CBX98326.1"/>
    <property type="molecule type" value="Genomic_DNA"/>
</dbReference>
<proteinExistence type="predicted"/>
<reference evidence="2" key="1">
    <citation type="journal article" date="2011" name="Nat. Commun.">
        <title>Effector diversification within compartments of the Leptosphaeria maculans genome affected by Repeat-Induced Point mutations.</title>
        <authorList>
            <person name="Rouxel T."/>
            <person name="Grandaubert J."/>
            <person name="Hane J.K."/>
            <person name="Hoede C."/>
            <person name="van de Wouw A.P."/>
            <person name="Couloux A."/>
            <person name="Dominguez V."/>
            <person name="Anthouard V."/>
            <person name="Bally P."/>
            <person name="Bourras S."/>
            <person name="Cozijnsen A.J."/>
            <person name="Ciuffetti L.M."/>
            <person name="Degrave A."/>
            <person name="Dilmaghani A."/>
            <person name="Duret L."/>
            <person name="Fudal I."/>
            <person name="Goodwin S.B."/>
            <person name="Gout L."/>
            <person name="Glaser N."/>
            <person name="Linglin J."/>
            <person name="Kema G.H.J."/>
            <person name="Lapalu N."/>
            <person name="Lawrence C.B."/>
            <person name="May K."/>
            <person name="Meyer M."/>
            <person name="Ollivier B."/>
            <person name="Poulain J."/>
            <person name="Schoch C.L."/>
            <person name="Simon A."/>
            <person name="Spatafora J.W."/>
            <person name="Stachowiak A."/>
            <person name="Turgeon B.G."/>
            <person name="Tyler B.M."/>
            <person name="Vincent D."/>
            <person name="Weissenbach J."/>
            <person name="Amselem J."/>
            <person name="Quesneville H."/>
            <person name="Oliver R.P."/>
            <person name="Wincker P."/>
            <person name="Balesdent M.-H."/>
            <person name="Howlett B.J."/>
        </authorList>
    </citation>
    <scope>NUCLEOTIDE SEQUENCE [LARGE SCALE GENOMIC DNA]</scope>
    <source>
        <strain evidence="2">JN3 / isolate v23.1.3 / race Av1-4-5-6-7-8</strain>
    </source>
</reference>
<name>E5A3Y1_LEPMJ</name>
<dbReference type="InParanoid" id="E5A3Y1"/>
<sequence length="104" mass="11700">MRSLFCQPGAHPRSEIPAWSSARRNSLAALLPASQTESYAQAMQRAWLAHPYAPFEQRVLSFLQHLHEGVEKPDLAQVEEGRISIDGREFSEAESRAAMHRMGL</sequence>
<organism evidence="2">
    <name type="scientific">Leptosphaeria maculans (strain JN3 / isolate v23.1.3 / race Av1-4-5-6-7-8)</name>
    <name type="common">Blackleg fungus</name>
    <name type="synonym">Phoma lingam</name>
    <dbReference type="NCBI Taxonomy" id="985895"/>
    <lineage>
        <taxon>Eukaryota</taxon>
        <taxon>Fungi</taxon>
        <taxon>Dikarya</taxon>
        <taxon>Ascomycota</taxon>
        <taxon>Pezizomycotina</taxon>
        <taxon>Dothideomycetes</taxon>
        <taxon>Pleosporomycetidae</taxon>
        <taxon>Pleosporales</taxon>
        <taxon>Pleosporineae</taxon>
        <taxon>Leptosphaeriaceae</taxon>
        <taxon>Plenodomus</taxon>
        <taxon>Plenodomus lingam/Leptosphaeria maculans species complex</taxon>
    </lineage>
</organism>
<evidence type="ECO:0000313" key="1">
    <source>
        <dbReference type="EMBL" id="CBX98326.1"/>
    </source>
</evidence>
<dbReference type="HOGENOM" id="CLU_2250638_0_0_1"/>
<dbReference type="Proteomes" id="UP000002668">
    <property type="component" value="Genome"/>
</dbReference>
<gene>
    <name evidence="1" type="ORF">LEMA_P097350.1</name>
</gene>
<protein>
    <submittedName>
        <fullName evidence="1">Predicted protein</fullName>
    </submittedName>
</protein>